<comment type="subcellular location">
    <subcellularLocation>
        <location evidence="1">Membrane</location>
        <topology evidence="1">Single-pass membrane protein</topology>
    </subcellularLocation>
    <subcellularLocation>
        <location evidence="10">Plastid</location>
        <location evidence="10">Chloroplast thylakoid membrane</location>
        <topology evidence="10">Single-pass membrane protein</topology>
    </subcellularLocation>
</comment>
<keyword evidence="11" id="KW-0150">Chloroplast</keyword>
<evidence type="ECO:0000256" key="3">
    <source>
        <dbReference type="ARBA" id="ARBA00022692"/>
    </source>
</evidence>
<evidence type="ECO:0000256" key="5">
    <source>
        <dbReference type="ARBA" id="ARBA00022989"/>
    </source>
</evidence>
<comment type="function">
    <text evidence="8 10">Component of the cytochrome b6-f complex, which mediates electron transfer between photosystem II (PSII) and photosystem I (PSI), cyclic electron flow around PSI, and state transitions. PetL is important for photoautotrophic growth as well as for electron transfer efficiency and stability of the cytochrome b6-f complex.</text>
</comment>
<dbReference type="Pfam" id="PF05115">
    <property type="entry name" value="PetL"/>
    <property type="match status" value="1"/>
</dbReference>
<sequence length="86" mass="9701">MVINKKECKLRSLTVTTRGSVRSTKLVNHASCEAKSSMVRVCFAQQIFFKVYVQIMVTIISYLVSLGAIFTLTLVIYLSLLKIKLI</sequence>
<proteinExistence type="inferred from homology"/>
<dbReference type="RefSeq" id="YP_009104895.1">
    <property type="nucleotide sequence ID" value="NC_025525.1"/>
</dbReference>
<dbReference type="InterPro" id="IPR007802">
    <property type="entry name" value="Cyt_b6/f_cplx_su6"/>
</dbReference>
<dbReference type="GO" id="GO:0009535">
    <property type="term" value="C:chloroplast thylakoid membrane"/>
    <property type="evidence" value="ECO:0007669"/>
    <property type="project" value="UniProtKB-SubCell"/>
</dbReference>
<keyword evidence="11" id="KW-0934">Plastid</keyword>
<geneLocation type="chloroplast" evidence="11"/>
<dbReference type="HAMAP" id="MF_00433">
    <property type="entry name" value="Cytb6_f_PetL"/>
    <property type="match status" value="1"/>
</dbReference>
<evidence type="ECO:0000256" key="4">
    <source>
        <dbReference type="ARBA" id="ARBA00022982"/>
    </source>
</evidence>
<protein>
    <recommendedName>
        <fullName evidence="10">Cytochrome b6-f complex subunit 6</fullName>
    </recommendedName>
    <alternativeName>
        <fullName evidence="10">Cytochrome b6-f complex subunit PetL</fullName>
    </alternativeName>
    <alternativeName>
        <fullName evidence="10">Cytochrome b6-f complex subunit VI</fullName>
    </alternativeName>
</protein>
<evidence type="ECO:0000256" key="7">
    <source>
        <dbReference type="ARBA" id="ARBA00023136"/>
    </source>
</evidence>
<dbReference type="AlphaFoldDB" id="A0A097KJR2"/>
<evidence type="ECO:0000313" key="11">
    <source>
        <dbReference type="EMBL" id="AIT93408.1"/>
    </source>
</evidence>
<dbReference type="GO" id="GO:0009055">
    <property type="term" value="F:electron transfer activity"/>
    <property type="evidence" value="ECO:0007669"/>
    <property type="project" value="InterPro"/>
</dbReference>
<evidence type="ECO:0000256" key="10">
    <source>
        <dbReference type="HAMAP-Rule" id="MF_00433"/>
    </source>
</evidence>
<keyword evidence="5 10" id="KW-1133">Transmembrane helix</keyword>
<feature type="transmembrane region" description="Helical" evidence="10">
    <location>
        <begin position="59"/>
        <end position="80"/>
    </location>
</feature>
<keyword evidence="3 10" id="KW-0812">Transmembrane</keyword>
<keyword evidence="4 10" id="KW-0249">Electron transport</keyword>
<evidence type="ECO:0000256" key="6">
    <source>
        <dbReference type="ARBA" id="ARBA00023078"/>
    </source>
</evidence>
<keyword evidence="10" id="KW-0602">Photosynthesis</keyword>
<dbReference type="GeneID" id="22158479"/>
<dbReference type="GO" id="GO:0015979">
    <property type="term" value="P:photosynthesis"/>
    <property type="evidence" value="ECO:0007669"/>
    <property type="project" value="UniProtKB-KW"/>
</dbReference>
<accession>A0A097KJR2</accession>
<gene>
    <name evidence="10 11" type="primary">petL</name>
</gene>
<dbReference type="EMBL" id="KM462861">
    <property type="protein sequence ID" value="AIT93408.1"/>
    <property type="molecule type" value="Genomic_DNA"/>
</dbReference>
<keyword evidence="7 10" id="KW-0472">Membrane</keyword>
<keyword evidence="6 10" id="KW-0793">Thylakoid</keyword>
<comment type="subunit">
    <text evidence="9 10">The 4 large subunits of the cytochrome b6-f complex are cytochrome b6, subunit IV (17 kDa polypeptide, PetD), cytochrome f and the Rieske protein, while the 4 small subunits are PetG, PetL, PetM and PetN. The complex functions as a dimer.</text>
</comment>
<evidence type="ECO:0000256" key="2">
    <source>
        <dbReference type="ARBA" id="ARBA00022448"/>
    </source>
</evidence>
<evidence type="ECO:0000256" key="1">
    <source>
        <dbReference type="ARBA" id="ARBA00004167"/>
    </source>
</evidence>
<keyword evidence="2 10" id="KW-0813">Transport</keyword>
<evidence type="ECO:0000256" key="8">
    <source>
        <dbReference type="ARBA" id="ARBA00025197"/>
    </source>
</evidence>
<evidence type="ECO:0000256" key="9">
    <source>
        <dbReference type="ARBA" id="ARBA00025834"/>
    </source>
</evidence>
<name>A0A097KJR2_MYRIS</name>
<organism evidence="11">
    <name type="scientific">Myrmecia israelensis</name>
    <name type="common">Green coccoid free-living microalga</name>
    <name type="synonym">Friedmannia israelensis</name>
    <dbReference type="NCBI Taxonomy" id="3171"/>
    <lineage>
        <taxon>Eukaryota</taxon>
        <taxon>Viridiplantae</taxon>
        <taxon>Chlorophyta</taxon>
        <taxon>core chlorophytes</taxon>
        <taxon>Trebouxiophyceae</taxon>
        <taxon>Trebouxiales</taxon>
        <taxon>Trebouxiaceae</taxon>
        <taxon>Myrmecia</taxon>
    </lineage>
</organism>
<reference evidence="11" key="1">
    <citation type="journal article" date="2014" name="BMC Evol. Biol.">
        <title>Chloroplast phylogenomic analysis resolves deep-level relationships within the green algal class Trebouxiophyceae.</title>
        <authorList>
            <person name="Lemieux C."/>
            <person name="Otis C."/>
            <person name="Turmel M."/>
        </authorList>
    </citation>
    <scope>NUCLEOTIDE SEQUENCE</scope>
</reference>
<comment type="similarity">
    <text evidence="10">Belongs to the PetL family.</text>
</comment>
<dbReference type="GO" id="GO:0009512">
    <property type="term" value="C:cytochrome b6f complex"/>
    <property type="evidence" value="ECO:0007669"/>
    <property type="project" value="InterPro"/>
</dbReference>